<reference evidence="1 2" key="1">
    <citation type="submission" date="2019-06" db="EMBL/GenBank/DDBJ databases">
        <authorList>
            <person name="Li F."/>
        </authorList>
    </citation>
    <scope>NUCLEOTIDE SEQUENCE [LARGE SCALE GENOMIC DNA]</scope>
    <source>
        <strain evidence="1 2">10F1D-1</strain>
    </source>
</reference>
<gene>
    <name evidence="1" type="ORF">FJ657_09505</name>
</gene>
<sequence length="139" mass="15274">MTIPRYDETVLTPLDSDALVLRRAEDLIGEACRDQLWLLLLDRADVQLPVLLPIDDLPAEPDDLAAEGFAGVFRMLRAETEARAVVAILERPGAVRLPPEDGAWIRTLHEAARASGLRLRASLLAGASGLRWIAPDDWS</sequence>
<evidence type="ECO:0000313" key="1">
    <source>
        <dbReference type="EMBL" id="TPW76048.1"/>
    </source>
</evidence>
<evidence type="ECO:0000313" key="2">
    <source>
        <dbReference type="Proteomes" id="UP000316252"/>
    </source>
</evidence>
<protein>
    <submittedName>
        <fullName evidence="1">Uncharacterized protein</fullName>
    </submittedName>
</protein>
<keyword evidence="2" id="KW-1185">Reference proteome</keyword>
<proteinExistence type="predicted"/>
<dbReference type="AlphaFoldDB" id="A0A506Y4V0"/>
<organism evidence="1 2">
    <name type="scientific">Schumannella soli</name>
    <dbReference type="NCBI Taxonomy" id="2590779"/>
    <lineage>
        <taxon>Bacteria</taxon>
        <taxon>Bacillati</taxon>
        <taxon>Actinomycetota</taxon>
        <taxon>Actinomycetes</taxon>
        <taxon>Micrococcales</taxon>
        <taxon>Microbacteriaceae</taxon>
        <taxon>Schumannella</taxon>
    </lineage>
</organism>
<dbReference type="EMBL" id="VHQG01000002">
    <property type="protein sequence ID" value="TPW76048.1"/>
    <property type="molecule type" value="Genomic_DNA"/>
</dbReference>
<comment type="caution">
    <text evidence="1">The sequence shown here is derived from an EMBL/GenBank/DDBJ whole genome shotgun (WGS) entry which is preliminary data.</text>
</comment>
<dbReference type="RefSeq" id="WP_141163405.1">
    <property type="nucleotide sequence ID" value="NZ_VHQG01000002.1"/>
</dbReference>
<dbReference type="OrthoDB" id="5123240at2"/>
<name>A0A506Y4V0_9MICO</name>
<dbReference type="Proteomes" id="UP000316252">
    <property type="component" value="Unassembled WGS sequence"/>
</dbReference>
<accession>A0A506Y4V0</accession>